<organism evidence="6 7">
    <name type="scientific">Novosphingobium organovorum</name>
    <dbReference type="NCBI Taxonomy" id="2930092"/>
    <lineage>
        <taxon>Bacteria</taxon>
        <taxon>Pseudomonadati</taxon>
        <taxon>Pseudomonadota</taxon>
        <taxon>Alphaproteobacteria</taxon>
        <taxon>Sphingomonadales</taxon>
        <taxon>Sphingomonadaceae</taxon>
        <taxon>Novosphingobium</taxon>
    </lineage>
</organism>
<dbReference type="PANTHER" id="PTHR43246">
    <property type="entry name" value="PEPTIDYL-PROLYL CIS-TRANS ISOMERASE CYP38, CHLOROPLASTIC"/>
    <property type="match status" value="1"/>
</dbReference>
<evidence type="ECO:0000313" key="7">
    <source>
        <dbReference type="Proteomes" id="UP001162881"/>
    </source>
</evidence>
<dbReference type="Proteomes" id="UP001162881">
    <property type="component" value="Unassembled WGS sequence"/>
</dbReference>
<evidence type="ECO:0000256" key="4">
    <source>
        <dbReference type="SAM" id="SignalP"/>
    </source>
</evidence>
<evidence type="ECO:0000313" key="6">
    <source>
        <dbReference type="EMBL" id="MCJ2184040.1"/>
    </source>
</evidence>
<gene>
    <name evidence="6" type="ORF">MTR62_15245</name>
</gene>
<name>A0ABT0BG79_9SPHN</name>
<evidence type="ECO:0000256" key="1">
    <source>
        <dbReference type="ARBA" id="ARBA00013194"/>
    </source>
</evidence>
<feature type="chain" id="PRO_5046427592" description="peptidylprolyl isomerase" evidence="4">
    <location>
        <begin position="27"/>
        <end position="322"/>
    </location>
</feature>
<dbReference type="Gene3D" id="2.40.100.10">
    <property type="entry name" value="Cyclophilin-like"/>
    <property type="match status" value="1"/>
</dbReference>
<evidence type="ECO:0000259" key="5">
    <source>
        <dbReference type="Pfam" id="PF00160"/>
    </source>
</evidence>
<accession>A0ABT0BG79</accession>
<sequence>MQIFLKGALPLLVAATALTFPALACAQTKAAQAAVTPNGVIEAAKPAEWRRIDPKDLMVIDLAPDAKGHPRRVVIQLMPAPFAQGWVDNMRKLIAARWYDGIAVVRVQDNYVVQWGDPNSPGEAADTNGDTAKEKTLPKGLAVVPQSAYTSPASALPKDDSAGSDAYAPRNGFVDGWPIAGDDTASWPIHCYGAVGVGRDMSPDTGTGAELYTVIGQAPRQLDRNIAVVGRVIEGMGALSALPRGPGAMGFYTREEDRTPIVSVRLGSAIKDLPGYEYLSTTSDSFAAYVHARANRKDGFYNVPAGGVDICNVPVPIRQVAR</sequence>
<dbReference type="EC" id="5.2.1.8" evidence="1"/>
<feature type="domain" description="PPIase cyclophilin-type" evidence="5">
    <location>
        <begin position="87"/>
        <end position="248"/>
    </location>
</feature>
<keyword evidence="4" id="KW-0732">Signal</keyword>
<evidence type="ECO:0000256" key="3">
    <source>
        <dbReference type="ARBA" id="ARBA00023235"/>
    </source>
</evidence>
<evidence type="ECO:0000256" key="2">
    <source>
        <dbReference type="ARBA" id="ARBA00023110"/>
    </source>
</evidence>
<proteinExistence type="predicted"/>
<comment type="caution">
    <text evidence="6">The sequence shown here is derived from an EMBL/GenBank/DDBJ whole genome shotgun (WGS) entry which is preliminary data.</text>
</comment>
<dbReference type="RefSeq" id="WP_244022468.1">
    <property type="nucleotide sequence ID" value="NZ_JALHLF010000073.1"/>
</dbReference>
<dbReference type="SUPFAM" id="SSF50891">
    <property type="entry name" value="Cyclophilin-like"/>
    <property type="match status" value="1"/>
</dbReference>
<dbReference type="Pfam" id="PF00160">
    <property type="entry name" value="Pro_isomerase"/>
    <property type="match status" value="1"/>
</dbReference>
<dbReference type="GO" id="GO:0003755">
    <property type="term" value="F:peptidyl-prolyl cis-trans isomerase activity"/>
    <property type="evidence" value="ECO:0007669"/>
    <property type="project" value="UniProtKB-EC"/>
</dbReference>
<protein>
    <recommendedName>
        <fullName evidence="1">peptidylprolyl isomerase</fullName>
        <ecNumber evidence="1">5.2.1.8</ecNumber>
    </recommendedName>
</protein>
<keyword evidence="3 6" id="KW-0413">Isomerase</keyword>
<dbReference type="InterPro" id="IPR029000">
    <property type="entry name" value="Cyclophilin-like_dom_sf"/>
</dbReference>
<dbReference type="EMBL" id="JALHLF010000073">
    <property type="protein sequence ID" value="MCJ2184040.1"/>
    <property type="molecule type" value="Genomic_DNA"/>
</dbReference>
<dbReference type="InterPro" id="IPR044665">
    <property type="entry name" value="E_coli_cyclophilin_A-like"/>
</dbReference>
<dbReference type="InterPro" id="IPR002130">
    <property type="entry name" value="Cyclophilin-type_PPIase_dom"/>
</dbReference>
<feature type="signal peptide" evidence="4">
    <location>
        <begin position="1"/>
        <end position="26"/>
    </location>
</feature>
<keyword evidence="7" id="KW-1185">Reference proteome</keyword>
<keyword evidence="2" id="KW-0697">Rotamase</keyword>
<reference evidence="6" key="1">
    <citation type="submission" date="2022-03" db="EMBL/GenBank/DDBJ databases">
        <title>Identification of a novel bacterium isolated from mangrove sediments.</title>
        <authorList>
            <person name="Pan X."/>
        </authorList>
    </citation>
    <scope>NUCLEOTIDE SEQUENCE</scope>
    <source>
        <strain evidence="6">B1949</strain>
    </source>
</reference>